<proteinExistence type="predicted"/>
<sequence length="80" mass="8679">MGGPRRSPVEPMTAGEERLPGCDHESDSDVERPPGWWPGGPVKIAGNESCAPPPFPRPRRPVSQTDFAHGRSGSDVTFQR</sequence>
<evidence type="ECO:0000313" key="3">
    <source>
        <dbReference type="Proteomes" id="UP000299102"/>
    </source>
</evidence>
<keyword evidence="3" id="KW-1185">Reference proteome</keyword>
<evidence type="ECO:0000313" key="2">
    <source>
        <dbReference type="EMBL" id="GBP23956.1"/>
    </source>
</evidence>
<gene>
    <name evidence="2" type="ORF">EVAR_17595_1</name>
</gene>
<feature type="compositionally biased region" description="Basic and acidic residues" evidence="1">
    <location>
        <begin position="15"/>
        <end position="32"/>
    </location>
</feature>
<comment type="caution">
    <text evidence="2">The sequence shown here is derived from an EMBL/GenBank/DDBJ whole genome shotgun (WGS) entry which is preliminary data.</text>
</comment>
<reference evidence="2 3" key="1">
    <citation type="journal article" date="2019" name="Commun. Biol.">
        <title>The bagworm genome reveals a unique fibroin gene that provides high tensile strength.</title>
        <authorList>
            <person name="Kono N."/>
            <person name="Nakamura H."/>
            <person name="Ohtoshi R."/>
            <person name="Tomita M."/>
            <person name="Numata K."/>
            <person name="Arakawa K."/>
        </authorList>
    </citation>
    <scope>NUCLEOTIDE SEQUENCE [LARGE SCALE GENOMIC DNA]</scope>
</reference>
<feature type="region of interest" description="Disordered" evidence="1">
    <location>
        <begin position="1"/>
        <end position="80"/>
    </location>
</feature>
<name>A0A4C1UDD8_EUMVA</name>
<protein>
    <submittedName>
        <fullName evidence="2">Uncharacterized protein</fullName>
    </submittedName>
</protein>
<dbReference type="Proteomes" id="UP000299102">
    <property type="component" value="Unassembled WGS sequence"/>
</dbReference>
<dbReference type="EMBL" id="BGZK01000155">
    <property type="protein sequence ID" value="GBP23956.1"/>
    <property type="molecule type" value="Genomic_DNA"/>
</dbReference>
<dbReference type="AlphaFoldDB" id="A0A4C1UDD8"/>
<evidence type="ECO:0000256" key="1">
    <source>
        <dbReference type="SAM" id="MobiDB-lite"/>
    </source>
</evidence>
<accession>A0A4C1UDD8</accession>
<organism evidence="2 3">
    <name type="scientific">Eumeta variegata</name>
    <name type="common">Bagworm moth</name>
    <name type="synonym">Eumeta japonica</name>
    <dbReference type="NCBI Taxonomy" id="151549"/>
    <lineage>
        <taxon>Eukaryota</taxon>
        <taxon>Metazoa</taxon>
        <taxon>Ecdysozoa</taxon>
        <taxon>Arthropoda</taxon>
        <taxon>Hexapoda</taxon>
        <taxon>Insecta</taxon>
        <taxon>Pterygota</taxon>
        <taxon>Neoptera</taxon>
        <taxon>Endopterygota</taxon>
        <taxon>Lepidoptera</taxon>
        <taxon>Glossata</taxon>
        <taxon>Ditrysia</taxon>
        <taxon>Tineoidea</taxon>
        <taxon>Psychidae</taxon>
        <taxon>Oiketicinae</taxon>
        <taxon>Eumeta</taxon>
    </lineage>
</organism>